<dbReference type="EMBL" id="ACIZ01000051">
    <property type="protein sequence ID" value="EEN80715.1"/>
    <property type="molecule type" value="Genomic_DNA"/>
</dbReference>
<comment type="catalytic activity">
    <reaction evidence="6 7">
        <text>Release of N-terminal amino acids, preferentially methionine, from peptides and arylamides.</text>
        <dbReference type="EC" id="3.4.11.18"/>
    </reaction>
</comment>
<feature type="binding site" evidence="6">
    <location>
        <position position="117"/>
    </location>
    <ligand>
        <name>a divalent metal cation</name>
        <dbReference type="ChEBI" id="CHEBI:60240"/>
        <label>1</label>
    </ligand>
</feature>
<dbReference type="InterPro" id="IPR002467">
    <property type="entry name" value="Pept_M24A_MAP1"/>
</dbReference>
<sequence>MRVKFVLEAGSLITIKSAREIKGMAKSGAILAAMHVGLRDIIKPGISSWEIEKFAKEFFESHGAKAEQVGFEGYKYVTCVSINDEVAHAVPRKGLKLKDGDVVSVDTVISWNGYFSDSCWTYGVGKVSEADQKLMDVTKKSLYLGIDEAVVGNRIGDIGAAIQTYTEDDNGYGDVRELVGHGIQPTMHESPNVPHYGVPGHGLRLKAGMTITIEPMITEGTWKIKGKQVPGDTWEYYVTADGSKCAQYEHTLVITDNGPKILTSQGDPIDAKYQLTEDDLKTLPE</sequence>
<dbReference type="PRINTS" id="PR00599">
    <property type="entry name" value="MAPEPTIDASE"/>
</dbReference>
<comment type="cofactor">
    <cofactor evidence="6">
        <name>Co(2+)</name>
        <dbReference type="ChEBI" id="CHEBI:48828"/>
    </cofactor>
    <cofactor evidence="6">
        <name>Zn(2+)</name>
        <dbReference type="ChEBI" id="CHEBI:29105"/>
    </cofactor>
    <cofactor evidence="6">
        <name>Mn(2+)</name>
        <dbReference type="ChEBI" id="CHEBI:29035"/>
    </cofactor>
    <cofactor evidence="6">
        <name>Fe(2+)</name>
        <dbReference type="ChEBI" id="CHEBI:29033"/>
    </cofactor>
    <text evidence="6">Binds 2 divalent metal cations per subunit. Has a high-affinity and a low affinity metal-binding site. The true nature of the physiological cofactor is under debate. The enzyme is active with cobalt, zinc, manganese or divalent iron ions. Most likely, methionine aminopeptidases function as mononuclear Fe(2+)-metalloproteases under physiological conditions, and the catalytically relevant metal-binding site has been assigned to the histidine-containing high-affinity site.</text>
</comment>
<evidence type="ECO:0000256" key="3">
    <source>
        <dbReference type="ARBA" id="ARBA00022670"/>
    </source>
</evidence>
<dbReference type="EC" id="3.4.11.18" evidence="6 7"/>
<feature type="binding site" evidence="6">
    <location>
        <position position="88"/>
    </location>
    <ligand>
        <name>substrate</name>
    </ligand>
</feature>
<dbReference type="InterPro" id="IPR000994">
    <property type="entry name" value="Pept_M24"/>
</dbReference>
<dbReference type="AlphaFoldDB" id="C2JW70"/>
<dbReference type="GO" id="GO:0046872">
    <property type="term" value="F:metal ion binding"/>
    <property type="evidence" value="ECO:0007669"/>
    <property type="project" value="UniProtKB-UniRule"/>
</dbReference>
<dbReference type="PANTHER" id="PTHR43330:SF17">
    <property type="entry name" value="METHIONINE AMINOPEPTIDASE"/>
    <property type="match status" value="1"/>
</dbReference>
<comment type="caution">
    <text evidence="9">The sequence shown here is derived from an EMBL/GenBank/DDBJ whole genome shotgun (WGS) entry which is preliminary data.</text>
</comment>
<evidence type="ECO:0000313" key="10">
    <source>
        <dbReference type="Proteomes" id="UP000004525"/>
    </source>
</evidence>
<dbReference type="SUPFAM" id="SSF55920">
    <property type="entry name" value="Creatinase/aminopeptidase"/>
    <property type="match status" value="1"/>
</dbReference>
<evidence type="ECO:0000256" key="4">
    <source>
        <dbReference type="ARBA" id="ARBA00022723"/>
    </source>
</evidence>
<feature type="binding site" evidence="6">
    <location>
        <position position="181"/>
    </location>
    <ligand>
        <name>a divalent metal cation</name>
        <dbReference type="ChEBI" id="CHEBI:60240"/>
        <label>2</label>
        <note>catalytic</note>
    </ligand>
</feature>
<evidence type="ECO:0000313" key="9">
    <source>
        <dbReference type="EMBL" id="EEN80715.1"/>
    </source>
</evidence>
<dbReference type="InterPro" id="IPR036005">
    <property type="entry name" value="Creatinase/aminopeptidase-like"/>
</dbReference>
<feature type="domain" description="Peptidase M24" evidence="8">
    <location>
        <begin position="23"/>
        <end position="256"/>
    </location>
</feature>
<keyword evidence="4 6" id="KW-0479">Metal-binding</keyword>
<keyword evidence="2 6" id="KW-0031">Aminopeptidase</keyword>
<accession>C2JW70</accession>
<dbReference type="HOGENOM" id="CLU_015857_0_1_9"/>
<evidence type="ECO:0000256" key="5">
    <source>
        <dbReference type="ARBA" id="ARBA00022801"/>
    </source>
</evidence>
<dbReference type="PANTHER" id="PTHR43330">
    <property type="entry name" value="METHIONINE AMINOPEPTIDASE"/>
    <property type="match status" value="1"/>
</dbReference>
<comment type="similarity">
    <text evidence="6">Belongs to the peptidase M24A family. Methionine aminopeptidase type 1 subfamily.</text>
</comment>
<proteinExistence type="inferred from homology"/>
<evidence type="ECO:0000256" key="6">
    <source>
        <dbReference type="HAMAP-Rule" id="MF_01974"/>
    </source>
</evidence>
<comment type="function">
    <text evidence="1 6">Removes the N-terminal methionine from nascent proteins. The N-terminal methionine is often cleaved when the second residue in the primary sequence is small and uncharged (Met-Ala-, Cys, Gly, Pro, Ser, Thr, or Val). Requires deformylation of the N(alpha)-formylated initiator methionine before it can be hydrolyzed.</text>
</comment>
<keyword evidence="10" id="KW-1185">Reference proteome</keyword>
<keyword evidence="5 6" id="KW-0378">Hydrolase</keyword>
<feature type="binding site" evidence="6">
    <location>
        <position position="214"/>
    </location>
    <ligand>
        <name>a divalent metal cation</name>
        <dbReference type="ChEBI" id="CHEBI:60240"/>
        <label>2</label>
        <note>catalytic</note>
    </ligand>
</feature>
<evidence type="ECO:0000259" key="8">
    <source>
        <dbReference type="Pfam" id="PF00557"/>
    </source>
</evidence>
<keyword evidence="3 6" id="KW-0645">Protease</keyword>
<name>C2JW70_LACRM</name>
<feature type="binding site" evidence="6">
    <location>
        <position position="106"/>
    </location>
    <ligand>
        <name>a divalent metal cation</name>
        <dbReference type="ChEBI" id="CHEBI:60240"/>
        <label>1</label>
    </ligand>
</feature>
<dbReference type="HAMAP" id="MF_01974">
    <property type="entry name" value="MetAP_1"/>
    <property type="match status" value="1"/>
</dbReference>
<dbReference type="GO" id="GO:0004239">
    <property type="term" value="F:initiator methionyl aminopeptidase activity"/>
    <property type="evidence" value="ECO:0007669"/>
    <property type="project" value="UniProtKB-UniRule"/>
</dbReference>
<protein>
    <recommendedName>
        <fullName evidence="6 7">Methionine aminopeptidase</fullName>
        <shortName evidence="6">MAP</shortName>
        <shortName evidence="6">MetAP</shortName>
        <ecNumber evidence="6 7">3.4.11.18</ecNumber>
    </recommendedName>
    <alternativeName>
        <fullName evidence="6">Peptidase M</fullName>
    </alternativeName>
</protein>
<organism evidence="9 10">
    <name type="scientific">Lacticaseibacillus rhamnosus (strain LMS2-1)</name>
    <dbReference type="NCBI Taxonomy" id="525361"/>
    <lineage>
        <taxon>Bacteria</taxon>
        <taxon>Bacillati</taxon>
        <taxon>Bacillota</taxon>
        <taxon>Bacilli</taxon>
        <taxon>Lactobacillales</taxon>
        <taxon>Lactobacillaceae</taxon>
        <taxon>Lacticaseibacillus</taxon>
    </lineage>
</organism>
<feature type="binding site" evidence="6">
    <location>
        <position position="188"/>
    </location>
    <ligand>
        <name>substrate</name>
    </ligand>
</feature>
<dbReference type="Gene3D" id="3.90.230.10">
    <property type="entry name" value="Creatinase/methionine aminopeptidase superfamily"/>
    <property type="match status" value="1"/>
</dbReference>
<dbReference type="NCBIfam" id="TIGR00500">
    <property type="entry name" value="met_pdase_I"/>
    <property type="match status" value="1"/>
</dbReference>
<evidence type="ECO:0000256" key="7">
    <source>
        <dbReference type="RuleBase" id="RU003653"/>
    </source>
</evidence>
<feature type="binding site" evidence="6">
    <location>
        <position position="249"/>
    </location>
    <ligand>
        <name>a divalent metal cation</name>
        <dbReference type="ChEBI" id="CHEBI:60240"/>
        <label>1</label>
    </ligand>
</feature>
<dbReference type="InterPro" id="IPR001714">
    <property type="entry name" value="Pept_M24_MAP"/>
</dbReference>
<dbReference type="Pfam" id="PF00557">
    <property type="entry name" value="Peptidase_M24"/>
    <property type="match status" value="1"/>
</dbReference>
<dbReference type="GO" id="GO:0070006">
    <property type="term" value="F:metalloaminopeptidase activity"/>
    <property type="evidence" value="ECO:0007669"/>
    <property type="project" value="UniProtKB-UniRule"/>
</dbReference>
<dbReference type="Proteomes" id="UP000004525">
    <property type="component" value="Unassembled WGS sequence"/>
</dbReference>
<reference evidence="9" key="1">
    <citation type="submission" date="2009-01" db="EMBL/GenBank/DDBJ databases">
        <authorList>
            <person name="Qin X."/>
            <person name="Bachman B."/>
            <person name="Battles P."/>
            <person name="Bell A."/>
            <person name="Bess C."/>
            <person name="Bickham C."/>
            <person name="Chaboub L."/>
            <person name="Chen D."/>
            <person name="Coyle M."/>
            <person name="Deiros D.R."/>
            <person name="Dinh H."/>
            <person name="Forbes L."/>
            <person name="Fowler G."/>
            <person name="Francisco L."/>
            <person name="Fu Q."/>
            <person name="Gubbala S."/>
            <person name="Hale W."/>
            <person name="Han Y."/>
            <person name="Hemphill L."/>
            <person name="Highlander S.K."/>
            <person name="Hirani K."/>
            <person name="Hogues M."/>
            <person name="Jackson L."/>
            <person name="Jakkamsetti A."/>
            <person name="Javaid M."/>
            <person name="Jiang H."/>
            <person name="Korchina V."/>
            <person name="Kovar C."/>
            <person name="Lara F."/>
            <person name="Lee S."/>
            <person name="Mata R."/>
            <person name="Mathew T."/>
            <person name="Moen C."/>
            <person name="Morales K."/>
            <person name="Munidasa M."/>
            <person name="Nazareth L."/>
            <person name="Ngo R."/>
            <person name="Nguyen L."/>
            <person name="Okwuonu G."/>
            <person name="Ongeri F."/>
            <person name="Patil S."/>
            <person name="Petrosino J."/>
            <person name="Pham C."/>
            <person name="Pham P."/>
            <person name="Pu L.-L."/>
            <person name="Puazo M."/>
            <person name="Raj R."/>
            <person name="Reid J."/>
            <person name="Rouhana J."/>
            <person name="Saada N."/>
            <person name="Shang Y."/>
            <person name="Simmons D."/>
            <person name="Thornton R."/>
            <person name="Warren J."/>
            <person name="Weissenberger G."/>
            <person name="Zhang J."/>
            <person name="Zhang L."/>
            <person name="Zhou C."/>
            <person name="Zhu D."/>
            <person name="Muzny D."/>
            <person name="Worley K."/>
            <person name="Gibbs R."/>
        </authorList>
    </citation>
    <scope>NUCLEOTIDE SEQUENCE [LARGE SCALE GENOMIC DNA]</scope>
    <source>
        <strain evidence="9">LMS2-1</strain>
    </source>
</reference>
<evidence type="ECO:0000256" key="2">
    <source>
        <dbReference type="ARBA" id="ARBA00022438"/>
    </source>
</evidence>
<dbReference type="GO" id="GO:0005829">
    <property type="term" value="C:cytosol"/>
    <property type="evidence" value="ECO:0007669"/>
    <property type="project" value="TreeGrafter"/>
</dbReference>
<comment type="subunit">
    <text evidence="6">Monomer.</text>
</comment>
<evidence type="ECO:0000256" key="1">
    <source>
        <dbReference type="ARBA" id="ARBA00002521"/>
    </source>
</evidence>
<gene>
    <name evidence="6 9" type="primary">map</name>
    <name evidence="9" type="ORF">HMPREF0539_1154</name>
</gene>
<feature type="binding site" evidence="6">
    <location>
        <position position="249"/>
    </location>
    <ligand>
        <name>a divalent metal cation</name>
        <dbReference type="ChEBI" id="CHEBI:60240"/>
        <label>2</label>
        <note>catalytic</note>
    </ligand>
</feature>
<dbReference type="GO" id="GO:0006508">
    <property type="term" value="P:proteolysis"/>
    <property type="evidence" value="ECO:0007669"/>
    <property type="project" value="UniProtKB-KW"/>
</dbReference>
<feature type="binding site" evidence="6">
    <location>
        <position position="117"/>
    </location>
    <ligand>
        <name>a divalent metal cation</name>
        <dbReference type="ChEBI" id="CHEBI:60240"/>
        <label>2</label>
        <note>catalytic</note>
    </ligand>
</feature>
<dbReference type="CDD" id="cd01086">
    <property type="entry name" value="MetAP1"/>
    <property type="match status" value="1"/>
</dbReference>